<protein>
    <recommendedName>
        <fullName evidence="4">G-protein coupled receptors family 2 profile 2 domain-containing protein</fullName>
    </recommendedName>
</protein>
<comment type="caution">
    <text evidence="2">The sequence shown here is derived from an EMBL/GenBank/DDBJ whole genome shotgun (WGS) entry which is preliminary data.</text>
</comment>
<dbReference type="PANTHER" id="PTHR42058">
    <property type="entry name" value="G_PROTEIN_RECEP_F2_4 DOMAIN-CONTAINING PROTEIN"/>
    <property type="match status" value="1"/>
</dbReference>
<name>A0ABR1RK30_9PEZI</name>
<feature type="transmembrane region" description="Helical" evidence="1">
    <location>
        <begin position="299"/>
        <end position="321"/>
    </location>
</feature>
<evidence type="ECO:0000313" key="3">
    <source>
        <dbReference type="Proteomes" id="UP001396898"/>
    </source>
</evidence>
<organism evidence="2 3">
    <name type="scientific">Apiospora marii</name>
    <dbReference type="NCBI Taxonomy" id="335849"/>
    <lineage>
        <taxon>Eukaryota</taxon>
        <taxon>Fungi</taxon>
        <taxon>Dikarya</taxon>
        <taxon>Ascomycota</taxon>
        <taxon>Pezizomycotina</taxon>
        <taxon>Sordariomycetes</taxon>
        <taxon>Xylariomycetidae</taxon>
        <taxon>Amphisphaeriales</taxon>
        <taxon>Apiosporaceae</taxon>
        <taxon>Apiospora</taxon>
    </lineage>
</organism>
<keyword evidence="1" id="KW-0812">Transmembrane</keyword>
<feature type="transmembrane region" description="Helical" evidence="1">
    <location>
        <begin position="67"/>
        <end position="88"/>
    </location>
</feature>
<evidence type="ECO:0000256" key="1">
    <source>
        <dbReference type="SAM" id="Phobius"/>
    </source>
</evidence>
<feature type="transmembrane region" description="Helical" evidence="1">
    <location>
        <begin position="186"/>
        <end position="207"/>
    </location>
</feature>
<keyword evidence="1" id="KW-0472">Membrane</keyword>
<feature type="transmembrane region" description="Helical" evidence="1">
    <location>
        <begin position="364"/>
        <end position="385"/>
    </location>
</feature>
<keyword evidence="3" id="KW-1185">Reference proteome</keyword>
<proteinExistence type="predicted"/>
<accession>A0ABR1RK30</accession>
<gene>
    <name evidence="2" type="ORF">PG991_009126</name>
</gene>
<dbReference type="Proteomes" id="UP001396898">
    <property type="component" value="Unassembled WGS sequence"/>
</dbReference>
<sequence>MAGNASIFPCPAPFLDELAFPATGGYLAVVDGRLCQRFGPLSCCLPCPMTDWAYPDGFNPSSQVANWINVVGAVCCVFLLASWSFLAAEKTHRHYLSISLTCAVSFMNASCLQSRGPRLHYPPRRQARPVFQRDHSTWHELEQFMYGFGDVLDRGRLGRRHLGFPAVSVIASSDLLADRSRTGLHVAVPGTRLGWGIPVLGLAIALAKSGVSFRFGQTCHVNHHNSLAAFWVPLLVFAGLAVIMQFATFGYCIKVYLTSLANNSAPTERSEIPSYTTSVRTMAPRQAYHRVRRVIQLQWRGIAIALIIICDVIFFAVVFVFQDNVVQSAKTSDKARPWVECLAMEKVDKKNRCLQYAKDLVVPLRAVVAVLVLLAMNGICLLFLLGRWSMVTGGGNI</sequence>
<keyword evidence="1" id="KW-1133">Transmembrane helix</keyword>
<feature type="transmembrane region" description="Helical" evidence="1">
    <location>
        <begin position="227"/>
        <end position="253"/>
    </location>
</feature>
<dbReference type="PANTHER" id="PTHR42058:SF1">
    <property type="entry name" value="G-PROTEIN COUPLED RECEPTORS FAMILY 2 PROFILE 2 DOMAIN-CONTAINING PROTEIN"/>
    <property type="match status" value="1"/>
</dbReference>
<reference evidence="2 3" key="1">
    <citation type="submission" date="2023-01" db="EMBL/GenBank/DDBJ databases">
        <title>Analysis of 21 Apiospora genomes using comparative genomics revels a genus with tremendous synthesis potential of carbohydrate active enzymes and secondary metabolites.</title>
        <authorList>
            <person name="Sorensen T."/>
        </authorList>
    </citation>
    <scope>NUCLEOTIDE SEQUENCE [LARGE SCALE GENOMIC DNA]</scope>
    <source>
        <strain evidence="2 3">CBS 20057</strain>
    </source>
</reference>
<evidence type="ECO:0008006" key="4">
    <source>
        <dbReference type="Google" id="ProtNLM"/>
    </source>
</evidence>
<dbReference type="InterPro" id="IPR053247">
    <property type="entry name" value="GPCR_GPR1/git3-like"/>
</dbReference>
<evidence type="ECO:0000313" key="2">
    <source>
        <dbReference type="EMBL" id="KAK8013533.1"/>
    </source>
</evidence>
<dbReference type="EMBL" id="JAQQWI010000013">
    <property type="protein sequence ID" value="KAK8013533.1"/>
    <property type="molecule type" value="Genomic_DNA"/>
</dbReference>